<dbReference type="Gene3D" id="1.10.150.130">
    <property type="match status" value="1"/>
</dbReference>
<keyword evidence="2" id="KW-0229">DNA integration</keyword>
<evidence type="ECO:0000256" key="1">
    <source>
        <dbReference type="ARBA" id="ARBA00008857"/>
    </source>
</evidence>
<dbReference type="PANTHER" id="PTHR30629">
    <property type="entry name" value="PROPHAGE INTEGRASE"/>
    <property type="match status" value="1"/>
</dbReference>
<feature type="domain" description="Phage integrase central" evidence="5">
    <location>
        <begin position="100"/>
        <end position="191"/>
    </location>
</feature>
<comment type="caution">
    <text evidence="6">The sequence shown here is derived from an EMBL/GenBank/DDBJ whole genome shotgun (WGS) entry which is preliminary data.</text>
</comment>
<dbReference type="Pfam" id="PF22022">
    <property type="entry name" value="Phage_int_M"/>
    <property type="match status" value="1"/>
</dbReference>
<organism evidence="6 7">
    <name type="scientific">Parvularcula lutaonensis</name>
    <dbReference type="NCBI Taxonomy" id="491923"/>
    <lineage>
        <taxon>Bacteria</taxon>
        <taxon>Pseudomonadati</taxon>
        <taxon>Pseudomonadota</taxon>
        <taxon>Alphaproteobacteria</taxon>
        <taxon>Parvularculales</taxon>
        <taxon>Parvularculaceae</taxon>
        <taxon>Parvularcula</taxon>
    </lineage>
</organism>
<dbReference type="Pfam" id="PF13356">
    <property type="entry name" value="Arm-DNA-bind_3"/>
    <property type="match status" value="1"/>
</dbReference>
<proteinExistence type="inferred from homology"/>
<dbReference type="SUPFAM" id="SSF56349">
    <property type="entry name" value="DNA breaking-rejoining enzymes"/>
    <property type="match status" value="1"/>
</dbReference>
<dbReference type="EMBL" id="JBHRVA010000001">
    <property type="protein sequence ID" value="MFC3301154.1"/>
    <property type="molecule type" value="Genomic_DNA"/>
</dbReference>
<feature type="domain" description="Integrase DNA-binding" evidence="4">
    <location>
        <begin position="3"/>
        <end position="86"/>
    </location>
</feature>
<dbReference type="InterPro" id="IPR053876">
    <property type="entry name" value="Phage_int_M"/>
</dbReference>
<evidence type="ECO:0000313" key="7">
    <source>
        <dbReference type="Proteomes" id="UP001595607"/>
    </source>
</evidence>
<keyword evidence="3" id="KW-0238">DNA-binding</keyword>
<evidence type="ECO:0000259" key="4">
    <source>
        <dbReference type="Pfam" id="PF13356"/>
    </source>
</evidence>
<dbReference type="InterPro" id="IPR025166">
    <property type="entry name" value="Integrase_DNA_bind_dom"/>
</dbReference>
<keyword evidence="7" id="KW-1185">Reference proteome</keyword>
<evidence type="ECO:0000313" key="6">
    <source>
        <dbReference type="EMBL" id="MFC3301154.1"/>
    </source>
</evidence>
<accession>A0ABV7M6U7</accession>
<dbReference type="InterPro" id="IPR050808">
    <property type="entry name" value="Phage_Integrase"/>
</dbReference>
<evidence type="ECO:0000259" key="5">
    <source>
        <dbReference type="Pfam" id="PF22022"/>
    </source>
</evidence>
<dbReference type="Gene3D" id="3.30.160.390">
    <property type="entry name" value="Integrase, DNA-binding domain"/>
    <property type="match status" value="1"/>
</dbReference>
<dbReference type="InterPro" id="IPR010998">
    <property type="entry name" value="Integrase_recombinase_N"/>
</dbReference>
<protein>
    <submittedName>
        <fullName evidence="6">Tyrosine-type recombinase/integrase</fullName>
    </submittedName>
</protein>
<reference evidence="7" key="1">
    <citation type="journal article" date="2019" name="Int. J. Syst. Evol. Microbiol.">
        <title>The Global Catalogue of Microorganisms (GCM) 10K type strain sequencing project: providing services to taxonomists for standard genome sequencing and annotation.</title>
        <authorList>
            <consortium name="The Broad Institute Genomics Platform"/>
            <consortium name="The Broad Institute Genome Sequencing Center for Infectious Disease"/>
            <person name="Wu L."/>
            <person name="Ma J."/>
        </authorList>
    </citation>
    <scope>NUCLEOTIDE SEQUENCE [LARGE SCALE GENOMIC DNA]</scope>
    <source>
        <strain evidence="7">KCTC 22245</strain>
    </source>
</reference>
<dbReference type="InterPro" id="IPR011010">
    <property type="entry name" value="DNA_brk_join_enz"/>
</dbReference>
<comment type="similarity">
    <text evidence="1">Belongs to the 'phage' integrase family.</text>
</comment>
<evidence type="ECO:0000256" key="2">
    <source>
        <dbReference type="ARBA" id="ARBA00022908"/>
    </source>
</evidence>
<gene>
    <name evidence="6" type="ORF">ACFONP_00230</name>
</gene>
<name>A0ABV7M6U7_9PROT</name>
<evidence type="ECO:0000256" key="3">
    <source>
        <dbReference type="ARBA" id="ARBA00023125"/>
    </source>
</evidence>
<dbReference type="Proteomes" id="UP001595607">
    <property type="component" value="Unassembled WGS sequence"/>
</dbReference>
<sequence length="238" mass="26573">MQLTDTQIKRAKPKDKQYRMADGQGLHLLVKPNGSKLWQLRYWVSGKEKTLSIGQYPVITLAQAREKRLEAKRTLADGLDPSTEKRPAKDAAVRARTDTFNALVSDFMAKQVREGRAERTLQKNRWLLSMAVDDFGSAPLTEITAPLILKTLRKVEARGNYETAHRLRSIIGTVFRYGVATGVASSDPTYASWGHLPDLAGHTARLSLNGRSSADCYGPLMATRASVRHCLLSSFWRC</sequence>
<dbReference type="RefSeq" id="WP_229786260.1">
    <property type="nucleotide sequence ID" value="NZ_BMXU01000003.1"/>
</dbReference>
<dbReference type="InterPro" id="IPR038488">
    <property type="entry name" value="Integrase_DNA-bd_sf"/>
</dbReference>
<dbReference type="PANTHER" id="PTHR30629:SF2">
    <property type="entry name" value="PROPHAGE INTEGRASE INTS-RELATED"/>
    <property type="match status" value="1"/>
</dbReference>